<dbReference type="Gramene" id="ERN04718">
    <property type="protein sequence ID" value="ERN04718"/>
    <property type="gene ID" value="AMTR_s00076p00192270"/>
</dbReference>
<reference evidence="2" key="1">
    <citation type="journal article" date="2013" name="Science">
        <title>The Amborella genome and the evolution of flowering plants.</title>
        <authorList>
            <consortium name="Amborella Genome Project"/>
        </authorList>
    </citation>
    <scope>NUCLEOTIDE SEQUENCE [LARGE SCALE GENOMIC DNA]</scope>
</reference>
<dbReference type="Proteomes" id="UP000017836">
    <property type="component" value="Unassembled WGS sequence"/>
</dbReference>
<dbReference type="AlphaFoldDB" id="W1P9Y0"/>
<organism evidence="1 2">
    <name type="scientific">Amborella trichopoda</name>
    <dbReference type="NCBI Taxonomy" id="13333"/>
    <lineage>
        <taxon>Eukaryota</taxon>
        <taxon>Viridiplantae</taxon>
        <taxon>Streptophyta</taxon>
        <taxon>Embryophyta</taxon>
        <taxon>Tracheophyta</taxon>
        <taxon>Spermatophyta</taxon>
        <taxon>Magnoliopsida</taxon>
        <taxon>Amborellales</taxon>
        <taxon>Amborellaceae</taxon>
        <taxon>Amborella</taxon>
    </lineage>
</organism>
<evidence type="ECO:0000313" key="1">
    <source>
        <dbReference type="EMBL" id="ERN04718.1"/>
    </source>
</evidence>
<sequence length="118" mass="12964">MSGVVDSWAEARSCLDWFMGETCSLPLRCGKLVPTLEDVTRSLGVRSEGGPFLSIHVGMSTKYASDCKELLSISLEKISGRHNSEIHLGKLSWEFTRVPHLAETMMGGRAPQVFTFCG</sequence>
<dbReference type="EMBL" id="KI394182">
    <property type="protein sequence ID" value="ERN04718.1"/>
    <property type="molecule type" value="Genomic_DNA"/>
</dbReference>
<keyword evidence="2" id="KW-1185">Reference proteome</keyword>
<protein>
    <submittedName>
        <fullName evidence="1">Uncharacterized protein</fullName>
    </submittedName>
</protein>
<gene>
    <name evidence="1" type="ORF">AMTR_s00076p00192270</name>
</gene>
<dbReference type="HOGENOM" id="CLU_167813_0_0_1"/>
<evidence type="ECO:0000313" key="2">
    <source>
        <dbReference type="Proteomes" id="UP000017836"/>
    </source>
</evidence>
<accession>W1P9Y0</accession>
<proteinExistence type="predicted"/>
<name>W1P9Y0_AMBTC</name>